<dbReference type="AlphaFoldDB" id="A0A6B0UIA4"/>
<organism evidence="1">
    <name type="scientific">Ixodes ricinus</name>
    <name type="common">Common tick</name>
    <name type="synonym">Acarus ricinus</name>
    <dbReference type="NCBI Taxonomy" id="34613"/>
    <lineage>
        <taxon>Eukaryota</taxon>
        <taxon>Metazoa</taxon>
        <taxon>Ecdysozoa</taxon>
        <taxon>Arthropoda</taxon>
        <taxon>Chelicerata</taxon>
        <taxon>Arachnida</taxon>
        <taxon>Acari</taxon>
        <taxon>Parasitiformes</taxon>
        <taxon>Ixodida</taxon>
        <taxon>Ixodoidea</taxon>
        <taxon>Ixodidae</taxon>
        <taxon>Ixodinae</taxon>
        <taxon>Ixodes</taxon>
    </lineage>
</organism>
<reference evidence="1" key="1">
    <citation type="submission" date="2019-12" db="EMBL/GenBank/DDBJ databases">
        <title>An insight into the sialome of adult female Ixodes ricinus ticks feeding for 6 days.</title>
        <authorList>
            <person name="Perner J."/>
            <person name="Ribeiro J.M.C."/>
        </authorList>
    </citation>
    <scope>NUCLEOTIDE SEQUENCE</scope>
    <source>
        <strain evidence="1">Semi-engorged</strain>
        <tissue evidence="1">Salivary glands</tissue>
    </source>
</reference>
<protein>
    <submittedName>
        <fullName evidence="1">Putative secreted protein</fullName>
    </submittedName>
</protein>
<accession>A0A6B0UIA4</accession>
<proteinExistence type="predicted"/>
<sequence length="108" mass="12369">MCLYSAYCLSLTGCTDLLIFVLRANTRKNTAHPKTAFPIQTFYGEIIRGKGGGGRHWICEPEPELFAIQTSRRCNDISLRIYLIARAYKTLRQSYTCNYPLICTRLLL</sequence>
<name>A0A6B0UIA4_IXORI</name>
<dbReference type="EMBL" id="GIFC01007383">
    <property type="protein sequence ID" value="MXU89466.1"/>
    <property type="molecule type" value="Transcribed_RNA"/>
</dbReference>
<evidence type="ECO:0000313" key="1">
    <source>
        <dbReference type="EMBL" id="MXU89466.1"/>
    </source>
</evidence>